<evidence type="ECO:0000313" key="1">
    <source>
        <dbReference type="EMBL" id="OWZ21152.1"/>
    </source>
</evidence>
<proteinExistence type="predicted"/>
<dbReference type="OrthoDB" id="17536at2759"/>
<evidence type="ECO:0000313" key="2">
    <source>
        <dbReference type="Proteomes" id="UP000198211"/>
    </source>
</evidence>
<accession>A0A225WU02</accession>
<organism evidence="1 2">
    <name type="scientific">Phytophthora megakarya</name>
    <dbReference type="NCBI Taxonomy" id="4795"/>
    <lineage>
        <taxon>Eukaryota</taxon>
        <taxon>Sar</taxon>
        <taxon>Stramenopiles</taxon>
        <taxon>Oomycota</taxon>
        <taxon>Peronosporomycetes</taxon>
        <taxon>Peronosporales</taxon>
        <taxon>Peronosporaceae</taxon>
        <taxon>Phytophthora</taxon>
    </lineage>
</organism>
<protein>
    <submittedName>
        <fullName evidence="1">Putative membrane protein</fullName>
    </submittedName>
</protein>
<dbReference type="STRING" id="4795.A0A225WU02"/>
<dbReference type="AlphaFoldDB" id="A0A225WU02"/>
<gene>
    <name evidence="1" type="ORF">PHMEG_0004344</name>
</gene>
<sequence>MALALRFAEEAEFSSRACATSSFNAPDVAPSKAFFRWSRPVREQLGSHAHSPISIQTLIVALPGAAPFIQQLTSTWTQVGTLVTNDQAIPPCKLQADLSSSTVIKSKMGNNVAEKRNTLVVLLPQDIPVVATWVWLNKLREHVDAEDVVCLDSQLSTIYADQFADETGPKLRMLSSSTVTDEMKMETPVRPLEVPQFVAGVPAALLTHGELRKRRVRVFVSLRDVATTPVDVMRSFLPLVASPSSVLGALERPMFFQPTRDSSNDGQGSLNVLYT</sequence>
<reference evidence="2" key="1">
    <citation type="submission" date="2017-03" db="EMBL/GenBank/DDBJ databases">
        <title>Phytopthora megakarya and P. palmivora, two closely related causual agents of cacao black pod achieved similar genome size and gene model numbers by different mechanisms.</title>
        <authorList>
            <person name="Ali S."/>
            <person name="Shao J."/>
            <person name="Larry D.J."/>
            <person name="Kronmiller B."/>
            <person name="Shen D."/>
            <person name="Strem M.D."/>
            <person name="Melnick R.L."/>
            <person name="Guiltinan M.J."/>
            <person name="Tyler B.M."/>
            <person name="Meinhardt L.W."/>
            <person name="Bailey B.A."/>
        </authorList>
    </citation>
    <scope>NUCLEOTIDE SEQUENCE [LARGE SCALE GENOMIC DNA]</scope>
    <source>
        <strain evidence="2">zdho120</strain>
    </source>
</reference>
<name>A0A225WU02_9STRA</name>
<dbReference type="EMBL" id="NBNE01000253">
    <property type="protein sequence ID" value="OWZ21152.1"/>
    <property type="molecule type" value="Genomic_DNA"/>
</dbReference>
<keyword evidence="2" id="KW-1185">Reference proteome</keyword>
<comment type="caution">
    <text evidence="1">The sequence shown here is derived from an EMBL/GenBank/DDBJ whole genome shotgun (WGS) entry which is preliminary data.</text>
</comment>
<dbReference type="Proteomes" id="UP000198211">
    <property type="component" value="Unassembled WGS sequence"/>
</dbReference>